<evidence type="ECO:0000256" key="4">
    <source>
        <dbReference type="ARBA" id="ARBA00022475"/>
    </source>
</evidence>
<feature type="transmembrane region" description="Helical" evidence="8">
    <location>
        <begin position="89"/>
        <end position="111"/>
    </location>
</feature>
<feature type="transmembrane region" description="Helical" evidence="8">
    <location>
        <begin position="304"/>
        <end position="325"/>
    </location>
</feature>
<evidence type="ECO:0000256" key="7">
    <source>
        <dbReference type="ARBA" id="ARBA00023136"/>
    </source>
</evidence>
<dbReference type="PANTHER" id="PTHR30472:SF25">
    <property type="entry name" value="ABC TRANSPORTER PERMEASE PROTEIN MJ0876-RELATED"/>
    <property type="match status" value="1"/>
</dbReference>
<gene>
    <name evidence="9" type="ORF">P5G50_04675</name>
</gene>
<feature type="transmembrane region" description="Helical" evidence="8">
    <location>
        <begin position="176"/>
        <end position="197"/>
    </location>
</feature>
<evidence type="ECO:0000256" key="5">
    <source>
        <dbReference type="ARBA" id="ARBA00022692"/>
    </source>
</evidence>
<evidence type="ECO:0000256" key="6">
    <source>
        <dbReference type="ARBA" id="ARBA00022989"/>
    </source>
</evidence>
<proteinExistence type="inferred from homology"/>
<dbReference type="SUPFAM" id="SSF81345">
    <property type="entry name" value="ABC transporter involved in vitamin B12 uptake, BtuC"/>
    <property type="match status" value="1"/>
</dbReference>
<comment type="similarity">
    <text evidence="2">Belongs to the binding-protein-dependent transport system permease family. FecCD subfamily.</text>
</comment>
<sequence length="363" mass="36560">MTGAASASAAGRPPAVAAVTRARGRRVAVIAALAVLIVAVSLLSAAVGQFALGPAEILASLGRRLGLAPTTPDDLYADGALWNVRFPRIVLGLIVGAALGVAGALMQGVFANPLAEPAVVGVSAGAAVGACAAIVFGLQTFGAATVPAAAFVMGIVTTLLVYVLSRAQGRTRVLMLVLTGVAVNAVANAVIALFVFLADTASREQIMFWQLGSLNGANWSAVAVTLPLLIVGVIGASLLARRMDALALGDRSARHLGVPVERVRLLAILLVALLTAAAVSFAGIIAFVGLIIPHLLRLLIGPAHAALLPASALGGALLIGVADVVARTAVPFADLPIGMFTALVGGPVFFVLLRRTIATGERA</sequence>
<keyword evidence="3" id="KW-0813">Transport</keyword>
<keyword evidence="7 8" id="KW-0472">Membrane</keyword>
<comment type="caution">
    <text evidence="9">The sequence shown here is derived from an EMBL/GenBank/DDBJ whole genome shotgun (WGS) entry which is preliminary data.</text>
</comment>
<name>A0ABT8KAA9_9MICO</name>
<keyword evidence="5 8" id="KW-0812">Transmembrane</keyword>
<evidence type="ECO:0000256" key="8">
    <source>
        <dbReference type="SAM" id="Phobius"/>
    </source>
</evidence>
<organism evidence="9 10">
    <name type="scientific">Leifsonia williamsii</name>
    <dbReference type="NCBI Taxonomy" id="3035919"/>
    <lineage>
        <taxon>Bacteria</taxon>
        <taxon>Bacillati</taxon>
        <taxon>Actinomycetota</taxon>
        <taxon>Actinomycetes</taxon>
        <taxon>Micrococcales</taxon>
        <taxon>Microbacteriaceae</taxon>
        <taxon>Leifsonia</taxon>
    </lineage>
</organism>
<feature type="transmembrane region" description="Helical" evidence="8">
    <location>
        <begin position="27"/>
        <end position="52"/>
    </location>
</feature>
<keyword evidence="4" id="KW-1003">Cell membrane</keyword>
<dbReference type="CDD" id="cd06550">
    <property type="entry name" value="TM_ABC_iron-siderophores_like"/>
    <property type="match status" value="1"/>
</dbReference>
<dbReference type="RefSeq" id="WP_301210134.1">
    <property type="nucleotide sequence ID" value="NZ_JAROCF010000001.1"/>
</dbReference>
<comment type="subcellular location">
    <subcellularLocation>
        <location evidence="1">Cell membrane</location>
        <topology evidence="1">Multi-pass membrane protein</topology>
    </subcellularLocation>
</comment>
<dbReference type="Proteomes" id="UP001174208">
    <property type="component" value="Unassembled WGS sequence"/>
</dbReference>
<protein>
    <submittedName>
        <fullName evidence="9">Iron ABC transporter permease</fullName>
    </submittedName>
</protein>
<evidence type="ECO:0000256" key="2">
    <source>
        <dbReference type="ARBA" id="ARBA00007935"/>
    </source>
</evidence>
<keyword evidence="6 8" id="KW-1133">Transmembrane helix</keyword>
<keyword evidence="10" id="KW-1185">Reference proteome</keyword>
<evidence type="ECO:0000313" key="9">
    <source>
        <dbReference type="EMBL" id="MDN4613741.1"/>
    </source>
</evidence>
<accession>A0ABT8KAA9</accession>
<reference evidence="9" key="1">
    <citation type="submission" date="2023-06" db="EMBL/GenBank/DDBJ databases">
        <title>MT1 and MT2 Draft Genomes of Novel Species.</title>
        <authorList>
            <person name="Venkateswaran K."/>
        </authorList>
    </citation>
    <scope>NUCLEOTIDE SEQUENCE</scope>
    <source>
        <strain evidence="9">F6_8S_P_1B</strain>
    </source>
</reference>
<dbReference type="InterPro" id="IPR000522">
    <property type="entry name" value="ABC_transptr_permease_BtuC"/>
</dbReference>
<dbReference type="PANTHER" id="PTHR30472">
    <property type="entry name" value="FERRIC ENTEROBACTIN TRANSPORT SYSTEM PERMEASE PROTEIN"/>
    <property type="match status" value="1"/>
</dbReference>
<feature type="transmembrane region" description="Helical" evidence="8">
    <location>
        <begin position="332"/>
        <end position="353"/>
    </location>
</feature>
<evidence type="ECO:0000256" key="3">
    <source>
        <dbReference type="ARBA" id="ARBA00022448"/>
    </source>
</evidence>
<dbReference type="InterPro" id="IPR037294">
    <property type="entry name" value="ABC_BtuC-like"/>
</dbReference>
<dbReference type="EMBL" id="JAROCF010000001">
    <property type="protein sequence ID" value="MDN4613741.1"/>
    <property type="molecule type" value="Genomic_DNA"/>
</dbReference>
<feature type="transmembrane region" description="Helical" evidence="8">
    <location>
        <begin position="118"/>
        <end position="138"/>
    </location>
</feature>
<evidence type="ECO:0000256" key="1">
    <source>
        <dbReference type="ARBA" id="ARBA00004651"/>
    </source>
</evidence>
<dbReference type="Gene3D" id="1.10.3470.10">
    <property type="entry name" value="ABC transporter involved in vitamin B12 uptake, BtuC"/>
    <property type="match status" value="1"/>
</dbReference>
<dbReference type="Pfam" id="PF01032">
    <property type="entry name" value="FecCD"/>
    <property type="match status" value="1"/>
</dbReference>
<feature type="transmembrane region" description="Helical" evidence="8">
    <location>
        <begin position="144"/>
        <end position="164"/>
    </location>
</feature>
<feature type="transmembrane region" description="Helical" evidence="8">
    <location>
        <begin position="217"/>
        <end position="240"/>
    </location>
</feature>
<feature type="transmembrane region" description="Helical" evidence="8">
    <location>
        <begin position="265"/>
        <end position="292"/>
    </location>
</feature>
<evidence type="ECO:0000313" key="10">
    <source>
        <dbReference type="Proteomes" id="UP001174208"/>
    </source>
</evidence>